<dbReference type="Pfam" id="PF20843">
    <property type="entry name" value="Rax2_3"/>
    <property type="match status" value="1"/>
</dbReference>
<evidence type="ECO:0000256" key="1">
    <source>
        <dbReference type="ARBA" id="ARBA00022443"/>
    </source>
</evidence>
<accession>A0A9P6D5E6</accession>
<dbReference type="PANTHER" id="PTHR31778">
    <property type="entry name" value="BUD SITE SELECTION PROTEIN RAX2"/>
    <property type="match status" value="1"/>
</dbReference>
<feature type="signal peptide" evidence="5">
    <location>
        <begin position="1"/>
        <end position="23"/>
    </location>
</feature>
<dbReference type="InterPro" id="IPR015915">
    <property type="entry name" value="Kelch-typ_b-propeller"/>
</dbReference>
<dbReference type="InterPro" id="IPR001452">
    <property type="entry name" value="SH3_domain"/>
</dbReference>
<dbReference type="InterPro" id="IPR036028">
    <property type="entry name" value="SH3-like_dom_sf"/>
</dbReference>
<dbReference type="GO" id="GO:1902929">
    <property type="term" value="C:plasma membrane of growing cell tip"/>
    <property type="evidence" value="ECO:0007669"/>
    <property type="project" value="TreeGrafter"/>
</dbReference>
<comment type="caution">
    <text evidence="7">The sequence shown here is derived from an EMBL/GenBank/DDBJ whole genome shotgun (WGS) entry which is preliminary data.</text>
</comment>
<dbReference type="InterPro" id="IPR048266">
    <property type="entry name" value="Rax2-like_second"/>
</dbReference>
<evidence type="ECO:0000256" key="3">
    <source>
        <dbReference type="SAM" id="MobiDB-lite"/>
    </source>
</evidence>
<dbReference type="PANTHER" id="PTHR31778:SF2">
    <property type="entry name" value="BUD SITE SELECTION PROTEIN RAX2"/>
    <property type="match status" value="1"/>
</dbReference>
<keyword evidence="8" id="KW-1185">Reference proteome</keyword>
<keyword evidence="4" id="KW-0472">Membrane</keyword>
<sequence length="1421" mass="145727">MPPPIPTLLFALTIALSQHAAHAALPQVDFDRMGKVGLAGAFAGLDLFTDAAVSFDPTTATLLSRAVDGSLTRLASTNSGGSILAGCALDNVFYLAGSFSSINSVSAANVASYTPSSGAFAALGSGGPSGQVNALFCDTKGSKLWAGGSFSSPGHAIAIFDPKAGTWSSAPFGGVSGAQAEVTSITTNSSDASLFFAGSFLTSFGSGSIVLNGTNNPNVPFSVGATPFSSSLVPVPLQNSEVDPSRTTAQEGFNDIHNILCPAGSDGSGNSWFAADDSTPLITIRTFSSISVNGVRLGNTFQPNHGTTGFSVATIPDNNVRTLKFVDPTTGQNATCTNPCPLSTDSSILYQDFLFDGPLDITGVQIKLSSFTGSGPGLHILQLLSSGAFASSIASNNTQSCFAPNPSNNTQTGNWQPVRAPTTLPGTTQTVLVSDVAVGTPSSSAPTFTWFPYVSAAGNYDVNLLIPGCNALQDCAKRTSVQVTVFPGADLPPFITNVTQQNTEDAVQLLYSGPILPSSPNFVTTITMALALEPLGSGQNGQYELVADRVQLVLRSANVTSDSNATTQSSTVGGARGFGFLEWPRTSTAVDSTIDGTKFFPNSSLTALDTLGFDAFSALGGASGFAGDSVILNAVAHHPSGTIYIGGSFTFSSGSASGSANIVAFKNGALVAVSGSGLNGEVTSLVLNGDQLYVGGSFTDTKASSTSGKLGGIALYDVSKDSWSPLVAGVNGAVASLGLLDDQVQIAGNFTQVLPTSTSSTGISATGFATWDIKTSTWVNSGGFVAGKMTFIGNGTESQFVAGAVSAVQKFGASGLVMLANGDANGPQIKPLAAGLSGVVSASQSSLARRSLTHHHSARWISHIPTLSSIFARQAPATTQSPVSLPAALPAVAPAVLAGTFWTNSSSSRQLTVLGGNFTFTATGTSTLSEGVALFDPESSVITALNGPQVNGTVRALLVDGDSLYVGGEFTISGASVNGLALYDLAKGEWDFNSLQALQPASASTVVVRSISKSTSKPTVVIVAGSFAQAGSLRCQAICSFDTTSKQWNALGGGILGEVASVVYAGNNQNLLIAGGSMSLSDNTEGNVLQYSIDNSTWTVVGSGADIPGPISALEVDDGNATSIFAAGKSTDGSSSFLTFWNGVKWSTLGSSFNEGTTVAQLTMVPLQSSHTGNSIIQSDRVLMISGSLATSAGNASSALFDGQTLTPYIVSTSSSGTLGSVSSLFHSFTSFSFSQRKFLATGVVILISIAIAAGVVFLLALLGILWTLFSRKDDKLGKLDTPDDEDDDSTHHRPSSLLEHINAATRTTILGTSTSPFSVYNSEKEEKATSSQPGQQDPFGPDASNYMRAETPSDAAGGLLAEETSRPAHARYSFDGTGEGELPISSGAEVEVLDDRDPAWWYARDVRTGREGVVPAAYLY</sequence>
<evidence type="ECO:0000256" key="4">
    <source>
        <dbReference type="SAM" id="Phobius"/>
    </source>
</evidence>
<evidence type="ECO:0000256" key="2">
    <source>
        <dbReference type="PROSITE-ProRule" id="PRU00192"/>
    </source>
</evidence>
<feature type="chain" id="PRO_5040290057" description="SH3 domain-containing protein" evidence="5">
    <location>
        <begin position="24"/>
        <end position="1421"/>
    </location>
</feature>
<gene>
    <name evidence="7" type="ORF">BDN70DRAFT_989542</name>
</gene>
<evidence type="ECO:0000259" key="6">
    <source>
        <dbReference type="PROSITE" id="PS50002"/>
    </source>
</evidence>
<dbReference type="SMART" id="SM00326">
    <property type="entry name" value="SH3"/>
    <property type="match status" value="1"/>
</dbReference>
<dbReference type="Pfam" id="PF12768">
    <property type="entry name" value="Rax2"/>
    <property type="match status" value="1"/>
</dbReference>
<feature type="region of interest" description="Disordered" evidence="3">
    <location>
        <begin position="1321"/>
        <end position="1351"/>
    </location>
</feature>
<name>A0A9P6D5E6_9AGAR</name>
<feature type="domain" description="SH3" evidence="6">
    <location>
        <begin position="1364"/>
        <end position="1421"/>
    </location>
</feature>
<evidence type="ECO:0000313" key="7">
    <source>
        <dbReference type="EMBL" id="KAF9484449.1"/>
    </source>
</evidence>
<dbReference type="CDD" id="cd11856">
    <property type="entry name" value="SH3_p47phox_like"/>
    <property type="match status" value="1"/>
</dbReference>
<keyword evidence="4" id="KW-1133">Transmembrane helix</keyword>
<dbReference type="PROSITE" id="PS50002">
    <property type="entry name" value="SH3"/>
    <property type="match status" value="1"/>
</dbReference>
<dbReference type="Gene3D" id="2.120.10.80">
    <property type="entry name" value="Kelch-type beta propeller"/>
    <property type="match status" value="2"/>
</dbReference>
<dbReference type="SUPFAM" id="SSF50965">
    <property type="entry name" value="Galactose oxidase, central domain"/>
    <property type="match status" value="3"/>
</dbReference>
<protein>
    <recommendedName>
        <fullName evidence="6">SH3 domain-containing protein</fullName>
    </recommendedName>
</protein>
<keyword evidence="1 2" id="KW-0728">SH3 domain</keyword>
<keyword evidence="5" id="KW-0732">Signal</keyword>
<evidence type="ECO:0000313" key="8">
    <source>
        <dbReference type="Proteomes" id="UP000807469"/>
    </source>
</evidence>
<evidence type="ECO:0000256" key="5">
    <source>
        <dbReference type="SAM" id="SignalP"/>
    </source>
</evidence>
<dbReference type="InterPro" id="IPR024982">
    <property type="entry name" value="Rax2-like_C"/>
</dbReference>
<feature type="region of interest" description="Disordered" evidence="3">
    <location>
        <begin position="1278"/>
        <end position="1299"/>
    </location>
</feature>
<dbReference type="Proteomes" id="UP000807469">
    <property type="component" value="Unassembled WGS sequence"/>
</dbReference>
<dbReference type="Pfam" id="PF20842">
    <property type="entry name" value="Rax2_2"/>
    <property type="match status" value="1"/>
</dbReference>
<dbReference type="Pfam" id="PF00018">
    <property type="entry name" value="SH3_1"/>
    <property type="match status" value="1"/>
</dbReference>
<keyword evidence="4" id="KW-0812">Transmembrane</keyword>
<dbReference type="Gene3D" id="2.30.30.40">
    <property type="entry name" value="SH3 Domains"/>
    <property type="match status" value="1"/>
</dbReference>
<dbReference type="InterPro" id="IPR048265">
    <property type="entry name" value="Rax2-like_third"/>
</dbReference>
<dbReference type="SUPFAM" id="SSF50044">
    <property type="entry name" value="SH3-domain"/>
    <property type="match status" value="1"/>
</dbReference>
<organism evidence="7 8">
    <name type="scientific">Pholiota conissans</name>
    <dbReference type="NCBI Taxonomy" id="109636"/>
    <lineage>
        <taxon>Eukaryota</taxon>
        <taxon>Fungi</taxon>
        <taxon>Dikarya</taxon>
        <taxon>Basidiomycota</taxon>
        <taxon>Agaricomycotina</taxon>
        <taxon>Agaricomycetes</taxon>
        <taxon>Agaricomycetidae</taxon>
        <taxon>Agaricales</taxon>
        <taxon>Agaricineae</taxon>
        <taxon>Strophariaceae</taxon>
        <taxon>Pholiota</taxon>
    </lineage>
</organism>
<dbReference type="EMBL" id="MU155143">
    <property type="protein sequence ID" value="KAF9484449.1"/>
    <property type="molecule type" value="Genomic_DNA"/>
</dbReference>
<dbReference type="OrthoDB" id="2503993at2759"/>
<feature type="transmembrane region" description="Helical" evidence="4">
    <location>
        <begin position="1239"/>
        <end position="1270"/>
    </location>
</feature>
<proteinExistence type="predicted"/>
<dbReference type="InterPro" id="IPR011043">
    <property type="entry name" value="Gal_Oxase/kelch_b-propeller"/>
</dbReference>
<reference evidence="7" key="1">
    <citation type="submission" date="2020-11" db="EMBL/GenBank/DDBJ databases">
        <authorList>
            <consortium name="DOE Joint Genome Institute"/>
            <person name="Ahrendt S."/>
            <person name="Riley R."/>
            <person name="Andreopoulos W."/>
            <person name="Labutti K."/>
            <person name="Pangilinan J."/>
            <person name="Ruiz-Duenas F.J."/>
            <person name="Barrasa J.M."/>
            <person name="Sanchez-Garcia M."/>
            <person name="Camarero S."/>
            <person name="Miyauchi S."/>
            <person name="Serrano A."/>
            <person name="Linde D."/>
            <person name="Babiker R."/>
            <person name="Drula E."/>
            <person name="Ayuso-Fernandez I."/>
            <person name="Pacheco R."/>
            <person name="Padilla G."/>
            <person name="Ferreira P."/>
            <person name="Barriuso J."/>
            <person name="Kellner H."/>
            <person name="Castanera R."/>
            <person name="Alfaro M."/>
            <person name="Ramirez L."/>
            <person name="Pisabarro A.G."/>
            <person name="Kuo A."/>
            <person name="Tritt A."/>
            <person name="Lipzen A."/>
            <person name="He G."/>
            <person name="Yan M."/>
            <person name="Ng V."/>
            <person name="Cullen D."/>
            <person name="Martin F."/>
            <person name="Rosso M.-N."/>
            <person name="Henrissat B."/>
            <person name="Hibbett D."/>
            <person name="Martinez A.T."/>
            <person name="Grigoriev I.V."/>
        </authorList>
    </citation>
    <scope>NUCLEOTIDE SEQUENCE</scope>
    <source>
        <strain evidence="7">CIRM-BRFM 674</strain>
    </source>
</reference>